<sequence length="85" mass="8819">MVNFNEAAIGLTLGTSFYAAILPVKNSGFAILVGQNNALGAAGANGDTDFDVLIYRGGRIGCVKIAGQFAAKHVRESAFDDRVNG</sequence>
<dbReference type="RefSeq" id="WP_057732324.1">
    <property type="nucleotide sequence ID" value="NZ_AZFS01000044.1"/>
</dbReference>
<reference evidence="1 2" key="1">
    <citation type="journal article" date="2015" name="Genome Announc.">
        <title>Expanding the biotechnology potential of lactobacilli through comparative genomics of 213 strains and associated genera.</title>
        <authorList>
            <person name="Sun Z."/>
            <person name="Harris H.M."/>
            <person name="McCann A."/>
            <person name="Guo C."/>
            <person name="Argimon S."/>
            <person name="Zhang W."/>
            <person name="Yang X."/>
            <person name="Jeffery I.B."/>
            <person name="Cooney J.C."/>
            <person name="Kagawa T.F."/>
            <person name="Liu W."/>
            <person name="Song Y."/>
            <person name="Salvetti E."/>
            <person name="Wrobel A."/>
            <person name="Rasinkangas P."/>
            <person name="Parkhill J."/>
            <person name="Rea M.C."/>
            <person name="O'Sullivan O."/>
            <person name="Ritari J."/>
            <person name="Douillard F.P."/>
            <person name="Paul Ross R."/>
            <person name="Yang R."/>
            <person name="Briner A.E."/>
            <person name="Felis G.E."/>
            <person name="de Vos W.M."/>
            <person name="Barrangou R."/>
            <person name="Klaenhammer T.R."/>
            <person name="Caufield P.W."/>
            <person name="Cui Y."/>
            <person name="Zhang H."/>
            <person name="O'Toole P.W."/>
        </authorList>
    </citation>
    <scope>NUCLEOTIDE SEQUENCE [LARGE SCALE GENOMIC DNA]</scope>
    <source>
        <strain evidence="1 2">DSM 16381</strain>
    </source>
</reference>
<comment type="caution">
    <text evidence="1">The sequence shown here is derived from an EMBL/GenBank/DDBJ whole genome shotgun (WGS) entry which is preliminary data.</text>
</comment>
<gene>
    <name evidence="1" type="ORF">FD28_GL001993</name>
</gene>
<proteinExistence type="predicted"/>
<evidence type="ECO:0000313" key="1">
    <source>
        <dbReference type="EMBL" id="KRL95767.1"/>
    </source>
</evidence>
<name>A0A0R1URI9_9LACO</name>
<keyword evidence="2" id="KW-1185">Reference proteome</keyword>
<dbReference type="AlphaFoldDB" id="A0A0R1URI9"/>
<dbReference type="EMBL" id="AZFS01000044">
    <property type="protein sequence ID" value="KRL95767.1"/>
    <property type="molecule type" value="Genomic_DNA"/>
</dbReference>
<dbReference type="PATRIC" id="fig|1423753.3.peg.2098"/>
<evidence type="ECO:0000313" key="2">
    <source>
        <dbReference type="Proteomes" id="UP000051580"/>
    </source>
</evidence>
<protein>
    <submittedName>
        <fullName evidence="1">Uncharacterized protein</fullName>
    </submittedName>
</protein>
<organism evidence="1 2">
    <name type="scientific">Levilactobacillus hammesii DSM 16381</name>
    <dbReference type="NCBI Taxonomy" id="1423753"/>
    <lineage>
        <taxon>Bacteria</taxon>
        <taxon>Bacillati</taxon>
        <taxon>Bacillota</taxon>
        <taxon>Bacilli</taxon>
        <taxon>Lactobacillales</taxon>
        <taxon>Lactobacillaceae</taxon>
        <taxon>Levilactobacillus</taxon>
    </lineage>
</organism>
<accession>A0A0R1URI9</accession>
<dbReference type="Proteomes" id="UP000051580">
    <property type="component" value="Unassembled WGS sequence"/>
</dbReference>